<dbReference type="STRING" id="75743.A0A401P322"/>
<reference evidence="2 3" key="1">
    <citation type="journal article" date="2018" name="Nat. Ecol. Evol.">
        <title>Shark genomes provide insights into elasmobranch evolution and the origin of vertebrates.</title>
        <authorList>
            <person name="Hara Y"/>
            <person name="Yamaguchi K"/>
            <person name="Onimaru K"/>
            <person name="Kadota M"/>
            <person name="Koyanagi M"/>
            <person name="Keeley SD"/>
            <person name="Tatsumi K"/>
            <person name="Tanaka K"/>
            <person name="Motone F"/>
            <person name="Kageyama Y"/>
            <person name="Nozu R"/>
            <person name="Adachi N"/>
            <person name="Nishimura O"/>
            <person name="Nakagawa R"/>
            <person name="Tanegashima C"/>
            <person name="Kiyatake I"/>
            <person name="Matsumoto R"/>
            <person name="Murakumo K"/>
            <person name="Nishida K"/>
            <person name="Terakita A"/>
            <person name="Kuratani S"/>
            <person name="Sato K"/>
            <person name="Hyodo S Kuraku.S."/>
        </authorList>
    </citation>
    <scope>NUCLEOTIDE SEQUENCE [LARGE SCALE GENOMIC DNA]</scope>
</reference>
<feature type="region of interest" description="Disordered" evidence="1">
    <location>
        <begin position="56"/>
        <end position="83"/>
    </location>
</feature>
<evidence type="ECO:0000313" key="2">
    <source>
        <dbReference type="EMBL" id="GCB67511.1"/>
    </source>
</evidence>
<dbReference type="EMBL" id="BFAA01007118">
    <property type="protein sequence ID" value="GCB67511.1"/>
    <property type="molecule type" value="Genomic_DNA"/>
</dbReference>
<accession>A0A401P322</accession>
<sequence>MDLISDLERMTDFPRQKSYFIISSEEKTRNQKNRNVVFGHGFDSDDDIPSPPVTQAPILMPSSTGHLSGSVRPDSSGFNEHRSQKGLDHYLDSLFDPVLSYENGDLERSSLLSARMKGGGKVGAGNGDDAPLNPVKSMEIPGAHQDYDPSQLNAQQQDFINQQAYLLTNAANKDPAQSLISHNAAKGKPPVNRPKGSVSCTWDRETTVPGTERQLYLEQRQLYLGQRDNCTWNRDNCTWDRETTVPRTERQLYLGQRDNCTWDRETTVPETERQLYLRQRDNCTWDRETTVPGTEREATTWDGERDNSTRDRETTVPGTERQLYLELRDNCTWNRETNVPGTERQLYLGQRER</sequence>
<gene>
    <name evidence="2" type="ORF">scyTo_0013712</name>
</gene>
<proteinExistence type="predicted"/>
<keyword evidence="3" id="KW-1185">Reference proteome</keyword>
<dbReference type="AlphaFoldDB" id="A0A401P322"/>
<comment type="caution">
    <text evidence="2">The sequence shown here is derived from an EMBL/GenBank/DDBJ whole genome shotgun (WGS) entry which is preliminary data.</text>
</comment>
<dbReference type="Proteomes" id="UP000288216">
    <property type="component" value="Unassembled WGS sequence"/>
</dbReference>
<feature type="region of interest" description="Disordered" evidence="1">
    <location>
        <begin position="289"/>
        <end position="316"/>
    </location>
</feature>
<protein>
    <submittedName>
        <fullName evidence="2">Uncharacterized protein</fullName>
    </submittedName>
</protein>
<organism evidence="2 3">
    <name type="scientific">Scyliorhinus torazame</name>
    <name type="common">Cloudy catshark</name>
    <name type="synonym">Catulus torazame</name>
    <dbReference type="NCBI Taxonomy" id="75743"/>
    <lineage>
        <taxon>Eukaryota</taxon>
        <taxon>Metazoa</taxon>
        <taxon>Chordata</taxon>
        <taxon>Craniata</taxon>
        <taxon>Vertebrata</taxon>
        <taxon>Chondrichthyes</taxon>
        <taxon>Elasmobranchii</taxon>
        <taxon>Galeomorphii</taxon>
        <taxon>Galeoidea</taxon>
        <taxon>Carcharhiniformes</taxon>
        <taxon>Scyliorhinidae</taxon>
        <taxon>Scyliorhinus</taxon>
    </lineage>
</organism>
<name>A0A401P322_SCYTO</name>
<feature type="compositionally biased region" description="Basic and acidic residues" evidence="1">
    <location>
        <begin position="289"/>
        <end position="314"/>
    </location>
</feature>
<evidence type="ECO:0000256" key="1">
    <source>
        <dbReference type="SAM" id="MobiDB-lite"/>
    </source>
</evidence>
<dbReference type="OrthoDB" id="8182952at2759"/>
<evidence type="ECO:0000313" key="3">
    <source>
        <dbReference type="Proteomes" id="UP000288216"/>
    </source>
</evidence>